<feature type="transmembrane region" description="Helical" evidence="2">
    <location>
        <begin position="253"/>
        <end position="275"/>
    </location>
</feature>
<feature type="compositionally biased region" description="Basic residues" evidence="1">
    <location>
        <begin position="204"/>
        <end position="214"/>
    </location>
</feature>
<gene>
    <name evidence="3" type="ORF">N656DRAFT_772223</name>
</gene>
<name>A0AAN6T7G9_9PEZI</name>
<evidence type="ECO:0000313" key="4">
    <source>
        <dbReference type="Proteomes" id="UP001302812"/>
    </source>
</evidence>
<dbReference type="AlphaFoldDB" id="A0AAN6T7G9"/>
<sequence>MPTNRLTAFQLFYILILDGVGAMMISAGINFAAAYAMYTHNWESDPTYGTGSPPLFLFSLPTSLVGDAAITTIIQCILTWLIPLVLVNLDLAQGRVAPIGFVPEPTSRWVRCLFLLDQHQREPNGERKRRGQQDHRPDDPEVNPDEETELTARHPTDHNTANSGTKQQGISVITTTAVCASSPFRSPSPSSPSRSPQSPDSNHNKNKTISNRHHNSNNLLRTLCSTLALAGYPRGAGVTGLAWFVLGQLGRGLLLAVGAFGVLIGPTIGVLAATGTRYGGDWVFPGAWAGPVFKLVYGGVLGLLTSPAVALFWMVRAGWLANRIRRDCGGVLREP</sequence>
<feature type="transmembrane region" description="Helical" evidence="2">
    <location>
        <begin position="12"/>
        <end position="38"/>
    </location>
</feature>
<reference evidence="3" key="1">
    <citation type="journal article" date="2023" name="Mol. Phylogenet. Evol.">
        <title>Genome-scale phylogeny and comparative genomics of the fungal order Sordariales.</title>
        <authorList>
            <person name="Hensen N."/>
            <person name="Bonometti L."/>
            <person name="Westerberg I."/>
            <person name="Brannstrom I.O."/>
            <person name="Guillou S."/>
            <person name="Cros-Aarteil S."/>
            <person name="Calhoun S."/>
            <person name="Haridas S."/>
            <person name="Kuo A."/>
            <person name="Mondo S."/>
            <person name="Pangilinan J."/>
            <person name="Riley R."/>
            <person name="LaButti K."/>
            <person name="Andreopoulos B."/>
            <person name="Lipzen A."/>
            <person name="Chen C."/>
            <person name="Yan M."/>
            <person name="Daum C."/>
            <person name="Ng V."/>
            <person name="Clum A."/>
            <person name="Steindorff A."/>
            <person name="Ohm R.A."/>
            <person name="Martin F."/>
            <person name="Silar P."/>
            <person name="Natvig D.O."/>
            <person name="Lalanne C."/>
            <person name="Gautier V."/>
            <person name="Ament-Velasquez S.L."/>
            <person name="Kruys A."/>
            <person name="Hutchinson M.I."/>
            <person name="Powell A.J."/>
            <person name="Barry K."/>
            <person name="Miller A.N."/>
            <person name="Grigoriev I.V."/>
            <person name="Debuchy R."/>
            <person name="Gladieux P."/>
            <person name="Hiltunen Thoren M."/>
            <person name="Johannesson H."/>
        </authorList>
    </citation>
    <scope>NUCLEOTIDE SEQUENCE</scope>
    <source>
        <strain evidence="3">CBS 508.74</strain>
    </source>
</reference>
<feature type="region of interest" description="Disordered" evidence="1">
    <location>
        <begin position="122"/>
        <end position="167"/>
    </location>
</feature>
<keyword evidence="2" id="KW-1133">Transmembrane helix</keyword>
<dbReference type="InterPro" id="IPR018852">
    <property type="entry name" value="DUF2456"/>
</dbReference>
<protein>
    <submittedName>
        <fullName evidence="3">Uncharacterized protein</fullName>
    </submittedName>
</protein>
<feature type="region of interest" description="Disordered" evidence="1">
    <location>
        <begin position="181"/>
        <end position="214"/>
    </location>
</feature>
<proteinExistence type="predicted"/>
<keyword evidence="2" id="KW-0812">Transmembrane</keyword>
<dbReference type="EMBL" id="MU853367">
    <property type="protein sequence ID" value="KAK4108010.1"/>
    <property type="molecule type" value="Genomic_DNA"/>
</dbReference>
<evidence type="ECO:0000256" key="1">
    <source>
        <dbReference type="SAM" id="MobiDB-lite"/>
    </source>
</evidence>
<comment type="caution">
    <text evidence="3">The sequence shown here is derived from an EMBL/GenBank/DDBJ whole genome shotgun (WGS) entry which is preliminary data.</text>
</comment>
<feature type="compositionally biased region" description="Basic and acidic residues" evidence="1">
    <location>
        <begin position="122"/>
        <end position="139"/>
    </location>
</feature>
<reference evidence="3" key="2">
    <citation type="submission" date="2023-05" db="EMBL/GenBank/DDBJ databases">
        <authorList>
            <consortium name="Lawrence Berkeley National Laboratory"/>
            <person name="Steindorff A."/>
            <person name="Hensen N."/>
            <person name="Bonometti L."/>
            <person name="Westerberg I."/>
            <person name="Brannstrom I.O."/>
            <person name="Guillou S."/>
            <person name="Cros-Aarteil S."/>
            <person name="Calhoun S."/>
            <person name="Haridas S."/>
            <person name="Kuo A."/>
            <person name="Mondo S."/>
            <person name="Pangilinan J."/>
            <person name="Riley R."/>
            <person name="Labutti K."/>
            <person name="Andreopoulos B."/>
            <person name="Lipzen A."/>
            <person name="Chen C."/>
            <person name="Yanf M."/>
            <person name="Daum C."/>
            <person name="Ng V."/>
            <person name="Clum A."/>
            <person name="Ohm R."/>
            <person name="Martin F."/>
            <person name="Silar P."/>
            <person name="Natvig D."/>
            <person name="Lalanne C."/>
            <person name="Gautier V."/>
            <person name="Ament-Velasquez S.L."/>
            <person name="Kruys A."/>
            <person name="Hutchinson M.I."/>
            <person name="Powell A.J."/>
            <person name="Barry K."/>
            <person name="Miller A.N."/>
            <person name="Grigoriev I.V."/>
            <person name="Debuchy R."/>
            <person name="Gladieux P."/>
            <person name="Thoren M.H."/>
            <person name="Johannesson H."/>
        </authorList>
    </citation>
    <scope>NUCLEOTIDE SEQUENCE</scope>
    <source>
        <strain evidence="3">CBS 508.74</strain>
    </source>
</reference>
<keyword evidence="2" id="KW-0472">Membrane</keyword>
<feature type="compositionally biased region" description="Low complexity" evidence="1">
    <location>
        <begin position="181"/>
        <end position="201"/>
    </location>
</feature>
<feature type="compositionally biased region" description="Acidic residues" evidence="1">
    <location>
        <begin position="140"/>
        <end position="149"/>
    </location>
</feature>
<dbReference type="Pfam" id="PF10445">
    <property type="entry name" value="DUF2456"/>
    <property type="match status" value="1"/>
</dbReference>
<dbReference type="RefSeq" id="XP_064665580.1">
    <property type="nucleotide sequence ID" value="XM_064813915.1"/>
</dbReference>
<keyword evidence="4" id="KW-1185">Reference proteome</keyword>
<feature type="compositionally biased region" description="Polar residues" evidence="1">
    <location>
        <begin position="158"/>
        <end position="167"/>
    </location>
</feature>
<dbReference type="PANTHER" id="PTHR28297">
    <property type="entry name" value="FUNGAL PROTEIN"/>
    <property type="match status" value="1"/>
</dbReference>
<dbReference type="GeneID" id="89938040"/>
<evidence type="ECO:0000256" key="2">
    <source>
        <dbReference type="SAM" id="Phobius"/>
    </source>
</evidence>
<evidence type="ECO:0000313" key="3">
    <source>
        <dbReference type="EMBL" id="KAK4108010.1"/>
    </source>
</evidence>
<feature type="transmembrane region" description="Helical" evidence="2">
    <location>
        <begin position="295"/>
        <end position="315"/>
    </location>
</feature>
<dbReference type="Proteomes" id="UP001302812">
    <property type="component" value="Unassembled WGS sequence"/>
</dbReference>
<organism evidence="3 4">
    <name type="scientific">Canariomyces notabilis</name>
    <dbReference type="NCBI Taxonomy" id="2074819"/>
    <lineage>
        <taxon>Eukaryota</taxon>
        <taxon>Fungi</taxon>
        <taxon>Dikarya</taxon>
        <taxon>Ascomycota</taxon>
        <taxon>Pezizomycotina</taxon>
        <taxon>Sordariomycetes</taxon>
        <taxon>Sordariomycetidae</taxon>
        <taxon>Sordariales</taxon>
        <taxon>Chaetomiaceae</taxon>
        <taxon>Canariomyces</taxon>
    </lineage>
</organism>
<dbReference type="PANTHER" id="PTHR28297:SF1">
    <property type="entry name" value="FUNGAL PROTEIN"/>
    <property type="match status" value="1"/>
</dbReference>
<feature type="transmembrane region" description="Helical" evidence="2">
    <location>
        <begin position="58"/>
        <end position="86"/>
    </location>
</feature>
<accession>A0AAN6T7G9</accession>